<name>A0A1I1QDF7_9ACTN</name>
<dbReference type="Proteomes" id="UP000199207">
    <property type="component" value="Unassembled WGS sequence"/>
</dbReference>
<dbReference type="NCBIfam" id="TIGR03941">
    <property type="entry name" value="tRNA_deam_assoc"/>
    <property type="match status" value="1"/>
</dbReference>
<dbReference type="STRING" id="910347.SAMN05421773_11145"/>
<proteinExistence type="predicted"/>
<dbReference type="InterPro" id="IPR023869">
    <property type="entry name" value="tRNA_Adeno_NH3ase_assoc_put"/>
</dbReference>
<evidence type="ECO:0000313" key="2">
    <source>
        <dbReference type="EMBL" id="SFD20204.1"/>
    </source>
</evidence>
<sequence length="176" mass="18858">MYFTALLARTEDGWEARDTELDDVESLDELAELARAASVDDEPVLVCMEQEGVWFGIVRVDGEDDPRVFVSDAARAMRSAYGEILLSDELLGREPQSSPDLAEYTELEVAEDEEQAGGLDEDPDAAEAVPPGPVGDPELMDDFGISAGVVLALTPENALGEIADALGCAEVLEAVR</sequence>
<gene>
    <name evidence="2" type="ORF">SAMN05421773_11145</name>
</gene>
<evidence type="ECO:0000256" key="1">
    <source>
        <dbReference type="SAM" id="MobiDB-lite"/>
    </source>
</evidence>
<dbReference type="OrthoDB" id="3826766at2"/>
<feature type="compositionally biased region" description="Acidic residues" evidence="1">
    <location>
        <begin position="108"/>
        <end position="125"/>
    </location>
</feature>
<keyword evidence="3" id="KW-1185">Reference proteome</keyword>
<dbReference type="RefSeq" id="WP_093840132.1">
    <property type="nucleotide sequence ID" value="NZ_FOLM01000011.1"/>
</dbReference>
<accession>A0A1I1QDF7</accession>
<dbReference type="AlphaFoldDB" id="A0A1I1QDF7"/>
<reference evidence="2 3" key="1">
    <citation type="submission" date="2016-10" db="EMBL/GenBank/DDBJ databases">
        <authorList>
            <person name="de Groot N.N."/>
        </authorList>
    </citation>
    <scope>NUCLEOTIDE SEQUENCE [LARGE SCALE GENOMIC DNA]</scope>
    <source>
        <strain evidence="2 3">CGMCC 4.5739</strain>
    </source>
</reference>
<organism evidence="2 3">
    <name type="scientific">Streptomyces aidingensis</name>
    <dbReference type="NCBI Taxonomy" id="910347"/>
    <lineage>
        <taxon>Bacteria</taxon>
        <taxon>Bacillati</taxon>
        <taxon>Actinomycetota</taxon>
        <taxon>Actinomycetes</taxon>
        <taxon>Kitasatosporales</taxon>
        <taxon>Streptomycetaceae</taxon>
        <taxon>Streptomyces</taxon>
    </lineage>
</organism>
<dbReference type="EMBL" id="FOLM01000011">
    <property type="protein sequence ID" value="SFD20204.1"/>
    <property type="molecule type" value="Genomic_DNA"/>
</dbReference>
<protein>
    <submittedName>
        <fullName evidence="2">Putative tRNA adenosine deaminase-associated protein</fullName>
    </submittedName>
</protein>
<feature type="region of interest" description="Disordered" evidence="1">
    <location>
        <begin position="108"/>
        <end position="139"/>
    </location>
</feature>
<evidence type="ECO:0000313" key="3">
    <source>
        <dbReference type="Proteomes" id="UP000199207"/>
    </source>
</evidence>